<dbReference type="PATRIC" id="fig|45658.7.peg.4038"/>
<evidence type="ECO:0000256" key="1">
    <source>
        <dbReference type="SAM" id="Phobius"/>
    </source>
</evidence>
<gene>
    <name evidence="2" type="ORF">VSVS05_04069</name>
</gene>
<keyword evidence="1" id="KW-1133">Transmembrane helix</keyword>
<sequence length="399" mass="45609">MTVSKINRKTKLLIGIGACIIVGGGITYTLTKPYFKERARIALLAEQLDRKDSAREWRYAYRFEFPNNPKVADWNTENLEVPQILFTVANSEDKTKLSYWALNVNGGEPQLLIPEGQLPPPPALGKGARDSASYMSRSPNGRYMVLPLSIGVVLYDLATEEITKLNDEKFTWNAEYLWAADSSQVIVKNSDLLVLVKLPSKEILDFFEVNDPDIEEIYYSPRDYNIVFNRAENRIYLQESGHGLTCIVDATTFKVIERKQYLPTRYQCNVEASKFGDSYMCDGHGDGRVFSSQAPNNKIATYSPAEHIVSLNGGDVWYTNQYYHGLIRRLAQATPESPTLKMSYHYLGYQNGERVYISPKSFAFSRYVIEHADSEKWRDFLYPLPSHEDLKKAFDTLYD</sequence>
<evidence type="ECO:0000313" key="2">
    <source>
        <dbReference type="EMBL" id="ANU39105.1"/>
    </source>
</evidence>
<dbReference type="GeneID" id="96874275"/>
<organism evidence="2 3">
    <name type="scientific">Vibrio scophthalmi</name>
    <dbReference type="NCBI Taxonomy" id="45658"/>
    <lineage>
        <taxon>Bacteria</taxon>
        <taxon>Pseudomonadati</taxon>
        <taxon>Pseudomonadota</taxon>
        <taxon>Gammaproteobacteria</taxon>
        <taxon>Vibrionales</taxon>
        <taxon>Vibrionaceae</taxon>
        <taxon>Vibrio</taxon>
    </lineage>
</organism>
<dbReference type="RefSeq" id="WP_231893180.1">
    <property type="nucleotide sequence ID" value="NZ_CP016415.1"/>
</dbReference>
<dbReference type="EMBL" id="CP016415">
    <property type="protein sequence ID" value="ANU39105.1"/>
    <property type="molecule type" value="Genomic_DNA"/>
</dbReference>
<reference evidence="2 3" key="1">
    <citation type="submission" date="2016-07" db="EMBL/GenBank/DDBJ databases">
        <title>Genome sequencing of Vibrio scophthalmi strain VS-05, an isolated from Paralichthys olivaceus.</title>
        <authorList>
            <person name="Han H.-J."/>
        </authorList>
    </citation>
    <scope>NUCLEOTIDE SEQUENCE [LARGE SCALE GENOMIC DNA]</scope>
    <source>
        <strain evidence="2 3">VS-05</strain>
    </source>
</reference>
<proteinExistence type="predicted"/>
<protein>
    <submittedName>
        <fullName evidence="2">Uncharacterized protein</fullName>
    </submittedName>
</protein>
<name>A0A1C7FGB2_9VIBR</name>
<accession>A0A1C7FGB2</accession>
<keyword evidence="3" id="KW-1185">Reference proteome</keyword>
<dbReference type="SUPFAM" id="SSF82171">
    <property type="entry name" value="DPP6 N-terminal domain-like"/>
    <property type="match status" value="1"/>
</dbReference>
<dbReference type="AlphaFoldDB" id="A0A1C7FGB2"/>
<feature type="transmembrane region" description="Helical" evidence="1">
    <location>
        <begin position="12"/>
        <end position="30"/>
    </location>
</feature>
<evidence type="ECO:0000313" key="3">
    <source>
        <dbReference type="Proteomes" id="UP000092528"/>
    </source>
</evidence>
<dbReference type="Proteomes" id="UP000092528">
    <property type="component" value="Chromosome 2"/>
</dbReference>
<keyword evidence="1" id="KW-0472">Membrane</keyword>
<keyword evidence="1" id="KW-0812">Transmembrane</keyword>